<reference evidence="1" key="1">
    <citation type="submission" date="2020-09" db="EMBL/GenBank/DDBJ databases">
        <title>A novel bacterium of genus Mangrovicoccus, isolated from South China Sea.</title>
        <authorList>
            <person name="Huang H."/>
            <person name="Mo K."/>
            <person name="Hu Y."/>
        </authorList>
    </citation>
    <scope>NUCLEOTIDE SEQUENCE</scope>
    <source>
        <strain evidence="1">HB182678</strain>
    </source>
</reference>
<gene>
    <name evidence="1" type="ORF">ICN82_01490</name>
</gene>
<dbReference type="AlphaFoldDB" id="A0A8J6YVD2"/>
<proteinExistence type="predicted"/>
<comment type="caution">
    <text evidence="1">The sequence shown here is derived from an EMBL/GenBank/DDBJ whole genome shotgun (WGS) entry which is preliminary data.</text>
</comment>
<keyword evidence="2" id="KW-1185">Reference proteome</keyword>
<dbReference type="Gene3D" id="3.90.70.10">
    <property type="entry name" value="Cysteine proteinases"/>
    <property type="match status" value="1"/>
</dbReference>
<dbReference type="RefSeq" id="WP_193179065.1">
    <property type="nucleotide sequence ID" value="NZ_JACVXA010000004.1"/>
</dbReference>
<sequence length="185" mass="20326">MGWHHGVQAPDGNTYSWYEQDRDNSCACACIAMMAKAMQNRTLDEQVIRSWCGRAEGAVNKSKEGVRDYDNIGTQLDIIGTVLSEYLRVTTLPLANDAGILRILRQARPAKPVLTGVYWYTQTPGQPPVWLGGHAVLAMNFANNRVTFLDPGYGVYMVDEGDLNAYEINYGNGLSTGVIGAVRGH</sequence>
<name>A0A8J6YVD2_9RHOB</name>
<evidence type="ECO:0000313" key="1">
    <source>
        <dbReference type="EMBL" id="MBE3636874.1"/>
    </source>
</evidence>
<protein>
    <submittedName>
        <fullName evidence="1">Uncharacterized protein</fullName>
    </submittedName>
</protein>
<accession>A0A8J6YVD2</accession>
<organism evidence="1 2">
    <name type="scientific">Mangrovicoccus algicola</name>
    <dbReference type="NCBI Taxonomy" id="2771008"/>
    <lineage>
        <taxon>Bacteria</taxon>
        <taxon>Pseudomonadati</taxon>
        <taxon>Pseudomonadota</taxon>
        <taxon>Alphaproteobacteria</taxon>
        <taxon>Rhodobacterales</taxon>
        <taxon>Paracoccaceae</taxon>
        <taxon>Mangrovicoccus</taxon>
    </lineage>
</organism>
<dbReference type="EMBL" id="JACVXA010000004">
    <property type="protein sequence ID" value="MBE3636874.1"/>
    <property type="molecule type" value="Genomic_DNA"/>
</dbReference>
<evidence type="ECO:0000313" key="2">
    <source>
        <dbReference type="Proteomes" id="UP000609121"/>
    </source>
</evidence>
<dbReference type="Proteomes" id="UP000609121">
    <property type="component" value="Unassembled WGS sequence"/>
</dbReference>